<dbReference type="Proteomes" id="UP001329825">
    <property type="component" value="Chromosome 2"/>
</dbReference>
<feature type="compositionally biased region" description="Polar residues" evidence="1">
    <location>
        <begin position="139"/>
        <end position="160"/>
    </location>
</feature>
<evidence type="ECO:0000313" key="5">
    <source>
        <dbReference type="Proteomes" id="UP001329825"/>
    </source>
</evidence>
<keyword evidence="5" id="KW-1185">Reference proteome</keyword>
<dbReference type="RefSeq" id="XP_062789480.1">
    <property type="nucleotide sequence ID" value="XM_062933429.1"/>
</dbReference>
<feature type="signal peptide" evidence="3">
    <location>
        <begin position="1"/>
        <end position="23"/>
    </location>
</feature>
<feature type="compositionally biased region" description="Low complexity" evidence="1">
    <location>
        <begin position="506"/>
        <end position="523"/>
    </location>
</feature>
<feature type="compositionally biased region" description="Polar residues" evidence="1">
    <location>
        <begin position="357"/>
        <end position="367"/>
    </location>
</feature>
<proteinExistence type="predicted"/>
<feature type="region of interest" description="Disordered" evidence="1">
    <location>
        <begin position="410"/>
        <end position="434"/>
    </location>
</feature>
<dbReference type="InterPro" id="IPR010916">
    <property type="entry name" value="TonB_box_CS"/>
</dbReference>
<accession>A0ABZ1CSY3</accession>
<keyword evidence="2" id="KW-0472">Membrane</keyword>
<sequence>MISSYSLKVIYLMFLHIPYFALAQSSVTSPPLNPTRATASSNSVSVTATTSNVVYTGTPSLVFGTVQTMTACASGVILFNLYNEDPSKLNITLYAINQGIDQSIPQSATSAVVPQASRISTASSISSQVALATSPRPISATSTGPSLQASPNTLSTPTVSRRSLAERTILGLNITLVTQYANHGWSFNPVRLPEGRYYILGVVHDNQQTTSRSNIFSVIEGEDISCLAPFSSLSSSALAHQTKSASPSFKTNSTASSIGTENNNESDDPKQTGLGGGTIGGIVAGVIVGLIALVLLLICCRRRRRNQSDNEKRGFTSFAVSGRKHHKMPSEITSPSEQDHAMINNVNDKNPIAMTPVRNNGSRSGSGYESDEKRNSLNSIQNVIEDFPPQPRPHPFATPRTFDQAYDTPSITRYDDDKDPFTTPTLGEIPTMSPMYSNDEVRKFSSAENIFGMNMTKAQPVYLANVRRSSQEESPNPFSLNNKKNSSTTLGFGPNPGSGLGLRVAPPLKSSTSTNSSSSLPYSSKKKSLVSEPEKQRSTPSSDVQTSTRAGVTTSQGQGSGHITPPGNGNTPGGLSRSASSRRKPVPSLGAELRTELARQGSMKDLKGRPPKSDRRTSYKLMPDPPIIQE</sequence>
<evidence type="ECO:0000256" key="1">
    <source>
        <dbReference type="SAM" id="MobiDB-lite"/>
    </source>
</evidence>
<protein>
    <recommendedName>
        <fullName evidence="6">Mid2 domain-containing protein</fullName>
    </recommendedName>
</protein>
<feature type="compositionally biased region" description="Polar residues" evidence="1">
    <location>
        <begin position="472"/>
        <end position="490"/>
    </location>
</feature>
<keyword evidence="2" id="KW-1133">Transmembrane helix</keyword>
<feature type="transmembrane region" description="Helical" evidence="2">
    <location>
        <begin position="274"/>
        <end position="298"/>
    </location>
</feature>
<feature type="compositionally biased region" description="Polar residues" evidence="1">
    <location>
        <begin position="242"/>
        <end position="263"/>
    </location>
</feature>
<feature type="compositionally biased region" description="Polar residues" evidence="1">
    <location>
        <begin position="538"/>
        <end position="557"/>
    </location>
</feature>
<organism evidence="4 5">
    <name type="scientific">Kwoniella shivajii</name>
    <dbReference type="NCBI Taxonomy" id="564305"/>
    <lineage>
        <taxon>Eukaryota</taxon>
        <taxon>Fungi</taxon>
        <taxon>Dikarya</taxon>
        <taxon>Basidiomycota</taxon>
        <taxon>Agaricomycotina</taxon>
        <taxon>Tremellomycetes</taxon>
        <taxon>Tremellales</taxon>
        <taxon>Cryptococcaceae</taxon>
        <taxon>Kwoniella</taxon>
    </lineage>
</organism>
<dbReference type="GeneID" id="87953805"/>
<gene>
    <name evidence="4" type="ORF">IL334_001674</name>
</gene>
<evidence type="ECO:0000313" key="4">
    <source>
        <dbReference type="EMBL" id="WRT64740.1"/>
    </source>
</evidence>
<evidence type="ECO:0000256" key="3">
    <source>
        <dbReference type="SAM" id="SignalP"/>
    </source>
</evidence>
<name>A0ABZ1CSY3_9TREE</name>
<keyword evidence="2" id="KW-0812">Transmembrane</keyword>
<feature type="region of interest" description="Disordered" evidence="1">
    <location>
        <begin position="467"/>
        <end position="630"/>
    </location>
</feature>
<feature type="region of interest" description="Disordered" evidence="1">
    <location>
        <begin position="242"/>
        <end position="272"/>
    </location>
</feature>
<keyword evidence="3" id="KW-0732">Signal</keyword>
<evidence type="ECO:0000256" key="2">
    <source>
        <dbReference type="SAM" id="Phobius"/>
    </source>
</evidence>
<dbReference type="EMBL" id="CP141882">
    <property type="protein sequence ID" value="WRT64740.1"/>
    <property type="molecule type" value="Genomic_DNA"/>
</dbReference>
<dbReference type="PROSITE" id="PS00430">
    <property type="entry name" value="TONB_DEPENDENT_REC_1"/>
    <property type="match status" value="1"/>
</dbReference>
<feature type="chain" id="PRO_5045820323" description="Mid2 domain-containing protein" evidence="3">
    <location>
        <begin position="24"/>
        <end position="630"/>
    </location>
</feature>
<feature type="region of interest" description="Disordered" evidence="1">
    <location>
        <begin position="136"/>
        <end position="160"/>
    </location>
</feature>
<feature type="region of interest" description="Disordered" evidence="1">
    <location>
        <begin position="309"/>
        <end position="374"/>
    </location>
</feature>
<feature type="compositionally biased region" description="Basic and acidic residues" evidence="1">
    <location>
        <begin position="593"/>
        <end position="617"/>
    </location>
</feature>
<reference evidence="4 5" key="1">
    <citation type="submission" date="2024-01" db="EMBL/GenBank/DDBJ databases">
        <title>Comparative genomics of Cryptococcus and Kwoniella reveals pathogenesis evolution and contrasting modes of karyotype evolution via chromosome fusion or intercentromeric recombination.</title>
        <authorList>
            <person name="Coelho M.A."/>
            <person name="David-Palma M."/>
            <person name="Shea T."/>
            <person name="Bowers K."/>
            <person name="McGinley-Smith S."/>
            <person name="Mohammad A.W."/>
            <person name="Gnirke A."/>
            <person name="Yurkov A.M."/>
            <person name="Nowrousian M."/>
            <person name="Sun S."/>
            <person name="Cuomo C.A."/>
            <person name="Heitman J."/>
        </authorList>
    </citation>
    <scope>NUCLEOTIDE SEQUENCE [LARGE SCALE GENOMIC DNA]</scope>
    <source>
        <strain evidence="4">CBS 11374</strain>
    </source>
</reference>
<evidence type="ECO:0008006" key="6">
    <source>
        <dbReference type="Google" id="ProtNLM"/>
    </source>
</evidence>